<dbReference type="InParanoid" id="B4J5Z2"/>
<evidence type="ECO:0000313" key="2">
    <source>
        <dbReference type="EMBL" id="EDW00835.1"/>
    </source>
</evidence>
<evidence type="ECO:0000256" key="1">
    <source>
        <dbReference type="SAM" id="MobiDB-lite"/>
    </source>
</evidence>
<keyword evidence="3" id="KW-1185">Reference proteome</keyword>
<protein>
    <submittedName>
        <fullName evidence="2">GH20800</fullName>
    </submittedName>
</protein>
<dbReference type="Proteomes" id="UP000001070">
    <property type="component" value="Unassembled WGS sequence"/>
</dbReference>
<dbReference type="HOGENOM" id="CLU_3108569_0_0_1"/>
<reference evidence="2 3" key="1">
    <citation type="journal article" date="2007" name="Nature">
        <title>Evolution of genes and genomes on the Drosophila phylogeny.</title>
        <authorList>
            <consortium name="Drosophila 12 Genomes Consortium"/>
            <person name="Clark A.G."/>
            <person name="Eisen M.B."/>
            <person name="Smith D.R."/>
            <person name="Bergman C.M."/>
            <person name="Oliver B."/>
            <person name="Markow T.A."/>
            <person name="Kaufman T.C."/>
            <person name="Kellis M."/>
            <person name="Gelbart W."/>
            <person name="Iyer V.N."/>
            <person name="Pollard D.A."/>
            <person name="Sackton T.B."/>
            <person name="Larracuente A.M."/>
            <person name="Singh N.D."/>
            <person name="Abad J.P."/>
            <person name="Abt D.N."/>
            <person name="Adryan B."/>
            <person name="Aguade M."/>
            <person name="Akashi H."/>
            <person name="Anderson W.W."/>
            <person name="Aquadro C.F."/>
            <person name="Ardell D.H."/>
            <person name="Arguello R."/>
            <person name="Artieri C.G."/>
            <person name="Barbash D.A."/>
            <person name="Barker D."/>
            <person name="Barsanti P."/>
            <person name="Batterham P."/>
            <person name="Batzoglou S."/>
            <person name="Begun D."/>
            <person name="Bhutkar A."/>
            <person name="Blanco E."/>
            <person name="Bosak S.A."/>
            <person name="Bradley R.K."/>
            <person name="Brand A.D."/>
            <person name="Brent M.R."/>
            <person name="Brooks A.N."/>
            <person name="Brown R.H."/>
            <person name="Butlin R.K."/>
            <person name="Caggese C."/>
            <person name="Calvi B.R."/>
            <person name="Bernardo de Carvalho A."/>
            <person name="Caspi A."/>
            <person name="Castrezana S."/>
            <person name="Celniker S.E."/>
            <person name="Chang J.L."/>
            <person name="Chapple C."/>
            <person name="Chatterji S."/>
            <person name="Chinwalla A."/>
            <person name="Civetta A."/>
            <person name="Clifton S.W."/>
            <person name="Comeron J.M."/>
            <person name="Costello J.C."/>
            <person name="Coyne J.A."/>
            <person name="Daub J."/>
            <person name="David R.G."/>
            <person name="Delcher A.L."/>
            <person name="Delehaunty K."/>
            <person name="Do C.B."/>
            <person name="Ebling H."/>
            <person name="Edwards K."/>
            <person name="Eickbush T."/>
            <person name="Evans J.D."/>
            <person name="Filipski A."/>
            <person name="Findeiss S."/>
            <person name="Freyhult E."/>
            <person name="Fulton L."/>
            <person name="Fulton R."/>
            <person name="Garcia A.C."/>
            <person name="Gardiner A."/>
            <person name="Garfield D.A."/>
            <person name="Garvin B.E."/>
            <person name="Gibson G."/>
            <person name="Gilbert D."/>
            <person name="Gnerre S."/>
            <person name="Godfrey J."/>
            <person name="Good R."/>
            <person name="Gotea V."/>
            <person name="Gravely B."/>
            <person name="Greenberg A.J."/>
            <person name="Griffiths-Jones S."/>
            <person name="Gross S."/>
            <person name="Guigo R."/>
            <person name="Gustafson E.A."/>
            <person name="Haerty W."/>
            <person name="Hahn M.W."/>
            <person name="Halligan D.L."/>
            <person name="Halpern A.L."/>
            <person name="Halter G.M."/>
            <person name="Han M.V."/>
            <person name="Heger A."/>
            <person name="Hillier L."/>
            <person name="Hinrichs A.S."/>
            <person name="Holmes I."/>
            <person name="Hoskins R.A."/>
            <person name="Hubisz M.J."/>
            <person name="Hultmark D."/>
            <person name="Huntley M.A."/>
            <person name="Jaffe D.B."/>
            <person name="Jagadeeshan S."/>
            <person name="Jeck W.R."/>
            <person name="Johnson J."/>
            <person name="Jones C.D."/>
            <person name="Jordan W.C."/>
            <person name="Karpen G.H."/>
            <person name="Kataoka E."/>
            <person name="Keightley P.D."/>
            <person name="Kheradpour P."/>
            <person name="Kirkness E.F."/>
            <person name="Koerich L.B."/>
            <person name="Kristiansen K."/>
            <person name="Kudrna D."/>
            <person name="Kulathinal R.J."/>
            <person name="Kumar S."/>
            <person name="Kwok R."/>
            <person name="Lander E."/>
            <person name="Langley C.H."/>
            <person name="Lapoint R."/>
            <person name="Lazzaro B.P."/>
            <person name="Lee S.J."/>
            <person name="Levesque L."/>
            <person name="Li R."/>
            <person name="Lin C.F."/>
            <person name="Lin M.F."/>
            <person name="Lindblad-Toh K."/>
            <person name="Llopart A."/>
            <person name="Long M."/>
            <person name="Low L."/>
            <person name="Lozovsky E."/>
            <person name="Lu J."/>
            <person name="Luo M."/>
            <person name="Machado C.A."/>
            <person name="Makalowski W."/>
            <person name="Marzo M."/>
            <person name="Matsuda M."/>
            <person name="Matzkin L."/>
            <person name="McAllister B."/>
            <person name="McBride C.S."/>
            <person name="McKernan B."/>
            <person name="McKernan K."/>
            <person name="Mendez-Lago M."/>
            <person name="Minx P."/>
            <person name="Mollenhauer M.U."/>
            <person name="Montooth K."/>
            <person name="Mount S.M."/>
            <person name="Mu X."/>
            <person name="Myers E."/>
            <person name="Negre B."/>
            <person name="Newfeld S."/>
            <person name="Nielsen R."/>
            <person name="Noor M.A."/>
            <person name="O'Grady P."/>
            <person name="Pachter L."/>
            <person name="Papaceit M."/>
            <person name="Parisi M.J."/>
            <person name="Parisi M."/>
            <person name="Parts L."/>
            <person name="Pedersen J.S."/>
            <person name="Pesole G."/>
            <person name="Phillippy A.M."/>
            <person name="Ponting C.P."/>
            <person name="Pop M."/>
            <person name="Porcelli D."/>
            <person name="Powell J.R."/>
            <person name="Prohaska S."/>
            <person name="Pruitt K."/>
            <person name="Puig M."/>
            <person name="Quesneville H."/>
            <person name="Ram K.R."/>
            <person name="Rand D."/>
            <person name="Rasmussen M.D."/>
            <person name="Reed L.K."/>
            <person name="Reenan R."/>
            <person name="Reily A."/>
            <person name="Remington K.A."/>
            <person name="Rieger T.T."/>
            <person name="Ritchie M.G."/>
            <person name="Robin C."/>
            <person name="Rogers Y.H."/>
            <person name="Rohde C."/>
            <person name="Rozas J."/>
            <person name="Rubenfield M.J."/>
            <person name="Ruiz A."/>
            <person name="Russo S."/>
            <person name="Salzberg S.L."/>
            <person name="Sanchez-Gracia A."/>
            <person name="Saranga D.J."/>
            <person name="Sato H."/>
            <person name="Schaeffer S.W."/>
            <person name="Schatz M.C."/>
            <person name="Schlenke T."/>
            <person name="Schwartz R."/>
            <person name="Segarra C."/>
            <person name="Singh R.S."/>
            <person name="Sirot L."/>
            <person name="Sirota M."/>
            <person name="Sisneros N.B."/>
            <person name="Smith C.D."/>
            <person name="Smith T.F."/>
            <person name="Spieth J."/>
            <person name="Stage D.E."/>
            <person name="Stark A."/>
            <person name="Stephan W."/>
            <person name="Strausberg R.L."/>
            <person name="Strempel S."/>
            <person name="Sturgill D."/>
            <person name="Sutton G."/>
            <person name="Sutton G.G."/>
            <person name="Tao W."/>
            <person name="Teichmann S."/>
            <person name="Tobari Y.N."/>
            <person name="Tomimura Y."/>
            <person name="Tsolas J.M."/>
            <person name="Valente V.L."/>
            <person name="Venter E."/>
            <person name="Venter J.C."/>
            <person name="Vicario S."/>
            <person name="Vieira F.G."/>
            <person name="Vilella A.J."/>
            <person name="Villasante A."/>
            <person name="Walenz B."/>
            <person name="Wang J."/>
            <person name="Wasserman M."/>
            <person name="Watts T."/>
            <person name="Wilson D."/>
            <person name="Wilson R.K."/>
            <person name="Wing R.A."/>
            <person name="Wolfner M.F."/>
            <person name="Wong A."/>
            <person name="Wong G.K."/>
            <person name="Wu C.I."/>
            <person name="Wu G."/>
            <person name="Yamamoto D."/>
            <person name="Yang H.P."/>
            <person name="Yang S.P."/>
            <person name="Yorke J.A."/>
            <person name="Yoshida K."/>
            <person name="Zdobnov E."/>
            <person name="Zhang P."/>
            <person name="Zhang Y."/>
            <person name="Zimin A.V."/>
            <person name="Baldwin J."/>
            <person name="Abdouelleil A."/>
            <person name="Abdulkadir J."/>
            <person name="Abebe A."/>
            <person name="Abera B."/>
            <person name="Abreu J."/>
            <person name="Acer S.C."/>
            <person name="Aftuck L."/>
            <person name="Alexander A."/>
            <person name="An P."/>
            <person name="Anderson E."/>
            <person name="Anderson S."/>
            <person name="Arachi H."/>
            <person name="Azer M."/>
            <person name="Bachantsang P."/>
            <person name="Barry A."/>
            <person name="Bayul T."/>
            <person name="Berlin A."/>
            <person name="Bessette D."/>
            <person name="Bloom T."/>
            <person name="Blye J."/>
            <person name="Boguslavskiy L."/>
            <person name="Bonnet C."/>
            <person name="Boukhgalter B."/>
            <person name="Bourzgui I."/>
            <person name="Brown A."/>
            <person name="Cahill P."/>
            <person name="Channer S."/>
            <person name="Cheshatsang Y."/>
            <person name="Chuda L."/>
            <person name="Citroen M."/>
            <person name="Collymore A."/>
            <person name="Cooke P."/>
            <person name="Costello M."/>
            <person name="D'Aco K."/>
            <person name="Daza R."/>
            <person name="De Haan G."/>
            <person name="DeGray S."/>
            <person name="DeMaso C."/>
            <person name="Dhargay N."/>
            <person name="Dooley K."/>
            <person name="Dooley E."/>
            <person name="Doricent M."/>
            <person name="Dorje P."/>
            <person name="Dorjee K."/>
            <person name="Dupes A."/>
            <person name="Elong R."/>
            <person name="Falk J."/>
            <person name="Farina A."/>
            <person name="Faro S."/>
            <person name="Ferguson D."/>
            <person name="Fisher S."/>
            <person name="Foley C.D."/>
            <person name="Franke A."/>
            <person name="Friedrich D."/>
            <person name="Gadbois L."/>
            <person name="Gearin G."/>
            <person name="Gearin C.R."/>
            <person name="Giannoukos G."/>
            <person name="Goode T."/>
            <person name="Graham J."/>
            <person name="Grandbois E."/>
            <person name="Grewal S."/>
            <person name="Gyaltsen K."/>
            <person name="Hafez N."/>
            <person name="Hagos B."/>
            <person name="Hall J."/>
            <person name="Henson C."/>
            <person name="Hollinger A."/>
            <person name="Honan T."/>
            <person name="Huard M.D."/>
            <person name="Hughes L."/>
            <person name="Hurhula B."/>
            <person name="Husby M.E."/>
            <person name="Kamat A."/>
            <person name="Kanga B."/>
            <person name="Kashin S."/>
            <person name="Khazanovich D."/>
            <person name="Kisner P."/>
            <person name="Lance K."/>
            <person name="Lara M."/>
            <person name="Lee W."/>
            <person name="Lennon N."/>
            <person name="Letendre F."/>
            <person name="LeVine R."/>
            <person name="Lipovsky A."/>
            <person name="Liu X."/>
            <person name="Liu J."/>
            <person name="Liu S."/>
            <person name="Lokyitsang T."/>
            <person name="Lokyitsang Y."/>
            <person name="Lubonja R."/>
            <person name="Lui A."/>
            <person name="MacDonald P."/>
            <person name="Magnisalis V."/>
            <person name="Maru K."/>
            <person name="Matthews C."/>
            <person name="McCusker W."/>
            <person name="McDonough S."/>
            <person name="Mehta T."/>
            <person name="Meldrim J."/>
            <person name="Meneus L."/>
            <person name="Mihai O."/>
            <person name="Mihalev A."/>
            <person name="Mihova T."/>
            <person name="Mittelman R."/>
            <person name="Mlenga V."/>
            <person name="Montmayeur A."/>
            <person name="Mulrain L."/>
            <person name="Navidi A."/>
            <person name="Naylor J."/>
            <person name="Negash T."/>
            <person name="Nguyen T."/>
            <person name="Nguyen N."/>
            <person name="Nicol R."/>
            <person name="Norbu C."/>
            <person name="Norbu N."/>
            <person name="Novod N."/>
            <person name="O'Neill B."/>
            <person name="Osman S."/>
            <person name="Markiewicz E."/>
            <person name="Oyono O.L."/>
            <person name="Patti C."/>
            <person name="Phunkhang P."/>
            <person name="Pierre F."/>
            <person name="Priest M."/>
            <person name="Raghuraman S."/>
            <person name="Rege F."/>
            <person name="Reyes R."/>
            <person name="Rise C."/>
            <person name="Rogov P."/>
            <person name="Ross K."/>
            <person name="Ryan E."/>
            <person name="Settipalli S."/>
            <person name="Shea T."/>
            <person name="Sherpa N."/>
            <person name="Shi L."/>
            <person name="Shih D."/>
            <person name="Sparrow T."/>
            <person name="Spaulding J."/>
            <person name="Stalker J."/>
            <person name="Stange-Thomann N."/>
            <person name="Stavropoulos S."/>
            <person name="Stone C."/>
            <person name="Strader C."/>
            <person name="Tesfaye S."/>
            <person name="Thomson T."/>
            <person name="Thoulutsang Y."/>
            <person name="Thoulutsang D."/>
            <person name="Topham K."/>
            <person name="Topping I."/>
            <person name="Tsamla T."/>
            <person name="Vassiliev H."/>
            <person name="Vo A."/>
            <person name="Wangchuk T."/>
            <person name="Wangdi T."/>
            <person name="Weiand M."/>
            <person name="Wilkinson J."/>
            <person name="Wilson A."/>
            <person name="Yadav S."/>
            <person name="Young G."/>
            <person name="Yu Q."/>
            <person name="Zembek L."/>
            <person name="Zhong D."/>
            <person name="Zimmer A."/>
            <person name="Zwirko Z."/>
            <person name="Jaffe D.B."/>
            <person name="Alvarez P."/>
            <person name="Brockman W."/>
            <person name="Butler J."/>
            <person name="Chin C."/>
            <person name="Gnerre S."/>
            <person name="Grabherr M."/>
            <person name="Kleber M."/>
            <person name="Mauceli E."/>
            <person name="MacCallum I."/>
        </authorList>
    </citation>
    <scope>NUCLEOTIDE SEQUENCE [LARGE SCALE GENOMIC DNA]</scope>
    <source>
        <strain evidence="3">Tucson 15287-2541.00</strain>
    </source>
</reference>
<dbReference type="AlphaFoldDB" id="B4J5Z2"/>
<accession>B4J5Z2</accession>
<dbReference type="EMBL" id="CH916367">
    <property type="protein sequence ID" value="EDW00835.1"/>
    <property type="molecule type" value="Genomic_DNA"/>
</dbReference>
<feature type="region of interest" description="Disordered" evidence="1">
    <location>
        <begin position="30"/>
        <end position="51"/>
    </location>
</feature>
<proteinExistence type="predicted"/>
<evidence type="ECO:0000313" key="3">
    <source>
        <dbReference type="Proteomes" id="UP000001070"/>
    </source>
</evidence>
<organism evidence="3">
    <name type="scientific">Drosophila grimshawi</name>
    <name type="common">Hawaiian fruit fly</name>
    <name type="synonym">Idiomyia grimshawi</name>
    <dbReference type="NCBI Taxonomy" id="7222"/>
    <lineage>
        <taxon>Eukaryota</taxon>
        <taxon>Metazoa</taxon>
        <taxon>Ecdysozoa</taxon>
        <taxon>Arthropoda</taxon>
        <taxon>Hexapoda</taxon>
        <taxon>Insecta</taxon>
        <taxon>Pterygota</taxon>
        <taxon>Neoptera</taxon>
        <taxon>Endopterygota</taxon>
        <taxon>Diptera</taxon>
        <taxon>Brachycera</taxon>
        <taxon>Muscomorpha</taxon>
        <taxon>Ephydroidea</taxon>
        <taxon>Drosophilidae</taxon>
        <taxon>Drosophila</taxon>
        <taxon>Hawaiian Drosophila</taxon>
    </lineage>
</organism>
<name>B4J5Z2_DROGR</name>
<sequence length="51" mass="5748">MQQQQQHASTSALEHNADFADTYATLATLNKGEPNSWQPLKMASKEQEEDQ</sequence>
<gene>
    <name evidence="2" type="primary">Dgri\GH20800</name>
    <name evidence="2" type="ORF">Dgri_GH20800</name>
</gene>